<dbReference type="Gene3D" id="1.10.357.10">
    <property type="entry name" value="Tetracycline Repressor, domain 2"/>
    <property type="match status" value="1"/>
</dbReference>
<dbReference type="InterPro" id="IPR041490">
    <property type="entry name" value="KstR2_TetR_C"/>
</dbReference>
<evidence type="ECO:0000256" key="3">
    <source>
        <dbReference type="ARBA" id="ARBA00023125"/>
    </source>
</evidence>
<comment type="caution">
    <text evidence="7">The sequence shown here is derived from an EMBL/GenBank/DDBJ whole genome shotgun (WGS) entry which is preliminary data.</text>
</comment>
<dbReference type="PRINTS" id="PR00455">
    <property type="entry name" value="HTHTETR"/>
</dbReference>
<dbReference type="Pfam" id="PF17932">
    <property type="entry name" value="TetR_C_24"/>
    <property type="match status" value="1"/>
</dbReference>
<dbReference type="InterPro" id="IPR036271">
    <property type="entry name" value="Tet_transcr_reg_TetR-rel_C_sf"/>
</dbReference>
<dbReference type="InterPro" id="IPR009057">
    <property type="entry name" value="Homeodomain-like_sf"/>
</dbReference>
<dbReference type="InterPro" id="IPR050109">
    <property type="entry name" value="HTH-type_TetR-like_transc_reg"/>
</dbReference>
<dbReference type="GO" id="GO:0000976">
    <property type="term" value="F:transcription cis-regulatory region binding"/>
    <property type="evidence" value="ECO:0007669"/>
    <property type="project" value="TreeGrafter"/>
</dbReference>
<evidence type="ECO:0000313" key="8">
    <source>
        <dbReference type="Proteomes" id="UP000252174"/>
    </source>
</evidence>
<dbReference type="AlphaFoldDB" id="A0A369AKK1"/>
<dbReference type="PANTHER" id="PTHR30055:SF175">
    <property type="entry name" value="HTH-TYPE TRANSCRIPTIONAL REPRESSOR KSTR2"/>
    <property type="match status" value="1"/>
</dbReference>
<evidence type="ECO:0000259" key="6">
    <source>
        <dbReference type="PROSITE" id="PS50977"/>
    </source>
</evidence>
<evidence type="ECO:0000256" key="2">
    <source>
        <dbReference type="ARBA" id="ARBA00023015"/>
    </source>
</evidence>
<dbReference type="SUPFAM" id="SSF46689">
    <property type="entry name" value="Homeodomain-like"/>
    <property type="match status" value="1"/>
</dbReference>
<dbReference type="Pfam" id="PF00440">
    <property type="entry name" value="TetR_N"/>
    <property type="match status" value="1"/>
</dbReference>
<dbReference type="InterPro" id="IPR001647">
    <property type="entry name" value="HTH_TetR"/>
</dbReference>
<keyword evidence="8" id="KW-1185">Reference proteome</keyword>
<proteinExistence type="predicted"/>
<evidence type="ECO:0000256" key="5">
    <source>
        <dbReference type="PROSITE-ProRule" id="PRU00335"/>
    </source>
</evidence>
<name>A0A369AKK1_9BURK</name>
<dbReference type="GO" id="GO:0003700">
    <property type="term" value="F:DNA-binding transcription factor activity"/>
    <property type="evidence" value="ECO:0007669"/>
    <property type="project" value="TreeGrafter"/>
</dbReference>
<dbReference type="OrthoDB" id="9798857at2"/>
<keyword evidence="2" id="KW-0805">Transcription regulation</keyword>
<evidence type="ECO:0000256" key="1">
    <source>
        <dbReference type="ARBA" id="ARBA00022491"/>
    </source>
</evidence>
<organism evidence="7 8">
    <name type="scientific">Extensimonas vulgaris</name>
    <dbReference type="NCBI Taxonomy" id="1031594"/>
    <lineage>
        <taxon>Bacteria</taxon>
        <taxon>Pseudomonadati</taxon>
        <taxon>Pseudomonadota</taxon>
        <taxon>Betaproteobacteria</taxon>
        <taxon>Burkholderiales</taxon>
        <taxon>Comamonadaceae</taxon>
        <taxon>Extensimonas</taxon>
    </lineage>
</organism>
<dbReference type="EMBL" id="QPJU01000004">
    <property type="protein sequence ID" value="RCX09691.1"/>
    <property type="molecule type" value="Genomic_DNA"/>
</dbReference>
<dbReference type="PANTHER" id="PTHR30055">
    <property type="entry name" value="HTH-TYPE TRANSCRIPTIONAL REGULATOR RUTR"/>
    <property type="match status" value="1"/>
</dbReference>
<evidence type="ECO:0000313" key="7">
    <source>
        <dbReference type="EMBL" id="RCX09691.1"/>
    </source>
</evidence>
<evidence type="ECO:0000256" key="4">
    <source>
        <dbReference type="ARBA" id="ARBA00023163"/>
    </source>
</evidence>
<feature type="domain" description="HTH tetR-type" evidence="6">
    <location>
        <begin position="13"/>
        <end position="73"/>
    </location>
</feature>
<dbReference type="PROSITE" id="PS50977">
    <property type="entry name" value="HTH_TETR_2"/>
    <property type="match status" value="1"/>
</dbReference>
<protein>
    <submittedName>
        <fullName evidence="7">TetR family transcriptional regulator</fullName>
    </submittedName>
</protein>
<feature type="DNA-binding region" description="H-T-H motif" evidence="5">
    <location>
        <begin position="36"/>
        <end position="55"/>
    </location>
</feature>
<sequence>MKKPAADDQVPALSRKEEILAAAASLFRQQGFERTSVREIAQALGMTSGSLFYHFASKEDLLVMIMEEGLRAITRSVQQARDSEAQLPQRLLAMMRRHLAALLGPRLDAMSVLLYEWRSLSPAAQAKVLALRDAYEDLWTQSLQQAADQGCIDADVALVRQTLLGALNWSAQWYKPGGRLDIDTLAQRMFVMLFPRMAVSLPQSLAVA</sequence>
<accession>A0A369AKK1</accession>
<reference evidence="7 8" key="1">
    <citation type="submission" date="2018-07" db="EMBL/GenBank/DDBJ databases">
        <title>Genomic Encyclopedia of Type Strains, Phase IV (KMG-IV): sequencing the most valuable type-strain genomes for metagenomic binning, comparative biology and taxonomic classification.</title>
        <authorList>
            <person name="Goeker M."/>
        </authorList>
    </citation>
    <scope>NUCLEOTIDE SEQUENCE [LARGE SCALE GENOMIC DNA]</scope>
    <source>
        <strain evidence="7 8">DSM 100911</strain>
    </source>
</reference>
<dbReference type="Proteomes" id="UP000252174">
    <property type="component" value="Unassembled WGS sequence"/>
</dbReference>
<dbReference type="SUPFAM" id="SSF48498">
    <property type="entry name" value="Tetracyclin repressor-like, C-terminal domain"/>
    <property type="match status" value="1"/>
</dbReference>
<keyword evidence="1" id="KW-0678">Repressor</keyword>
<keyword evidence="4" id="KW-0804">Transcription</keyword>
<gene>
    <name evidence="7" type="ORF">DFR45_10451</name>
</gene>
<keyword evidence="3 5" id="KW-0238">DNA-binding</keyword>